<dbReference type="InterPro" id="IPR009057">
    <property type="entry name" value="Homeodomain-like_sf"/>
</dbReference>
<keyword evidence="3" id="KW-0804">Transcription</keyword>
<proteinExistence type="predicted"/>
<dbReference type="Gene3D" id="3.30.70.100">
    <property type="match status" value="1"/>
</dbReference>
<dbReference type="SMART" id="SM00342">
    <property type="entry name" value="HTH_ARAC"/>
    <property type="match status" value="1"/>
</dbReference>
<dbReference type="InterPro" id="IPR018060">
    <property type="entry name" value="HTH_AraC"/>
</dbReference>
<evidence type="ECO:0000259" key="4">
    <source>
        <dbReference type="PROSITE" id="PS01124"/>
    </source>
</evidence>
<gene>
    <name evidence="5" type="ORF">LG35_07885</name>
</gene>
<name>A0ABR4YHM9_9BACT</name>
<organism evidence="5 6">
    <name type="scientific">Alistipes inops</name>
    <dbReference type="NCBI Taxonomy" id="1501391"/>
    <lineage>
        <taxon>Bacteria</taxon>
        <taxon>Pseudomonadati</taxon>
        <taxon>Bacteroidota</taxon>
        <taxon>Bacteroidia</taxon>
        <taxon>Bacteroidales</taxon>
        <taxon>Rikenellaceae</taxon>
        <taxon>Alistipes</taxon>
    </lineage>
</organism>
<dbReference type="Pfam" id="PF12833">
    <property type="entry name" value="HTH_18"/>
    <property type="match status" value="1"/>
</dbReference>
<dbReference type="RefSeq" id="WP_022063863.1">
    <property type="nucleotide sequence ID" value="NZ_JRGF01000009.1"/>
</dbReference>
<evidence type="ECO:0000256" key="3">
    <source>
        <dbReference type="ARBA" id="ARBA00023163"/>
    </source>
</evidence>
<evidence type="ECO:0000256" key="1">
    <source>
        <dbReference type="ARBA" id="ARBA00023015"/>
    </source>
</evidence>
<protein>
    <submittedName>
        <fullName evidence="5">AraC family transcriptional regulator</fullName>
    </submittedName>
</protein>
<evidence type="ECO:0000313" key="6">
    <source>
        <dbReference type="Proteomes" id="UP000030889"/>
    </source>
</evidence>
<dbReference type="EMBL" id="JRGF01000009">
    <property type="protein sequence ID" value="KHE41672.1"/>
    <property type="molecule type" value="Genomic_DNA"/>
</dbReference>
<evidence type="ECO:0000313" key="5">
    <source>
        <dbReference type="EMBL" id="KHE41672.1"/>
    </source>
</evidence>
<dbReference type="SUPFAM" id="SSF46689">
    <property type="entry name" value="Homeodomain-like"/>
    <property type="match status" value="1"/>
</dbReference>
<evidence type="ECO:0000256" key="2">
    <source>
        <dbReference type="ARBA" id="ARBA00023125"/>
    </source>
</evidence>
<feature type="domain" description="HTH araC/xylS-type" evidence="4">
    <location>
        <begin position="74"/>
        <end position="178"/>
    </location>
</feature>
<dbReference type="Gene3D" id="1.10.10.60">
    <property type="entry name" value="Homeodomain-like"/>
    <property type="match status" value="1"/>
</dbReference>
<accession>A0ABR4YHM9</accession>
<dbReference type="PANTHER" id="PTHR43280:SF2">
    <property type="entry name" value="HTH-TYPE TRANSCRIPTIONAL REGULATOR EXSA"/>
    <property type="match status" value="1"/>
</dbReference>
<keyword evidence="6" id="KW-1185">Reference proteome</keyword>
<dbReference type="Proteomes" id="UP000030889">
    <property type="component" value="Unassembled WGS sequence"/>
</dbReference>
<comment type="caution">
    <text evidence="5">The sequence shown here is derived from an EMBL/GenBank/DDBJ whole genome shotgun (WGS) entry which is preliminary data.</text>
</comment>
<dbReference type="PANTHER" id="PTHR43280">
    <property type="entry name" value="ARAC-FAMILY TRANSCRIPTIONAL REGULATOR"/>
    <property type="match status" value="1"/>
</dbReference>
<reference evidence="5 6" key="1">
    <citation type="submission" date="2014-09" db="EMBL/GenBank/DDBJ databases">
        <title>Alistipes sp. 627, sp. nov., a novel member of the family Rikenellaceae isolated from human faeces.</title>
        <authorList>
            <person name="Shkoporov A.N."/>
            <person name="Chaplin A.V."/>
            <person name="Motuzova O.V."/>
            <person name="Kafarskaia L.I."/>
            <person name="Khokhlova E.V."/>
            <person name="Efimov B.A."/>
        </authorList>
    </citation>
    <scope>NUCLEOTIDE SEQUENCE [LARGE SCALE GENOMIC DNA]</scope>
    <source>
        <strain evidence="5 6">627</strain>
    </source>
</reference>
<keyword evidence="2" id="KW-0238">DNA-binding</keyword>
<sequence length="189" mass="21329">MESTFIYIKNMVCDRCIMAVRSLLQEMGLEPLSVRLGEAELSRPLSAAGRASLDAALRRLGFELIDGRRERLAEQVKTLVIELVHRENGCLRVNLSDYLAERLRHDYDYISGIFSDVEGTTVEKFFIAQKIERVKELLAYDEFSLSEIAGMLNYSSVAHLSAQFKRVTGLSPSAYKRAGRPGRLPLDKV</sequence>
<dbReference type="PROSITE" id="PS01124">
    <property type="entry name" value="HTH_ARAC_FAMILY_2"/>
    <property type="match status" value="1"/>
</dbReference>
<keyword evidence="1" id="KW-0805">Transcription regulation</keyword>